<dbReference type="Pfam" id="PF01757">
    <property type="entry name" value="Acyl_transf_3"/>
    <property type="match status" value="1"/>
</dbReference>
<feature type="transmembrane region" description="Helical" evidence="7">
    <location>
        <begin position="46"/>
        <end position="69"/>
    </location>
</feature>
<keyword evidence="4 7" id="KW-0812">Transmembrane</keyword>
<name>A0A8J6J9G2_9FIRM</name>
<comment type="subcellular location">
    <subcellularLocation>
        <location evidence="1">Cell membrane</location>
        <topology evidence="1">Multi-pass membrane protein</topology>
    </subcellularLocation>
</comment>
<dbReference type="GO" id="GO:0009246">
    <property type="term" value="P:enterobacterial common antigen biosynthetic process"/>
    <property type="evidence" value="ECO:0007669"/>
    <property type="project" value="TreeGrafter"/>
</dbReference>
<feature type="transmembrane region" description="Helical" evidence="7">
    <location>
        <begin position="321"/>
        <end position="343"/>
    </location>
</feature>
<evidence type="ECO:0000256" key="1">
    <source>
        <dbReference type="ARBA" id="ARBA00004651"/>
    </source>
</evidence>
<evidence type="ECO:0000259" key="8">
    <source>
        <dbReference type="Pfam" id="PF01757"/>
    </source>
</evidence>
<protein>
    <submittedName>
        <fullName evidence="9">Acyltransferase family protein</fullName>
    </submittedName>
</protein>
<keyword evidence="3" id="KW-1003">Cell membrane</keyword>
<organism evidence="9 10">
    <name type="scientific">Lawsonibacter faecis</name>
    <dbReference type="NCBI Taxonomy" id="2763052"/>
    <lineage>
        <taxon>Bacteria</taxon>
        <taxon>Bacillati</taxon>
        <taxon>Bacillota</taxon>
        <taxon>Clostridia</taxon>
        <taxon>Eubacteriales</taxon>
        <taxon>Oscillospiraceae</taxon>
        <taxon>Lawsonibacter</taxon>
    </lineage>
</organism>
<feature type="transmembrane region" description="Helical" evidence="7">
    <location>
        <begin position="288"/>
        <end position="309"/>
    </location>
</feature>
<dbReference type="InterPro" id="IPR002656">
    <property type="entry name" value="Acyl_transf_3_dom"/>
</dbReference>
<evidence type="ECO:0000256" key="6">
    <source>
        <dbReference type="ARBA" id="ARBA00023136"/>
    </source>
</evidence>
<evidence type="ECO:0000256" key="7">
    <source>
        <dbReference type="SAM" id="Phobius"/>
    </source>
</evidence>
<evidence type="ECO:0000256" key="5">
    <source>
        <dbReference type="ARBA" id="ARBA00022989"/>
    </source>
</evidence>
<keyword evidence="9" id="KW-0808">Transferase</keyword>
<evidence type="ECO:0000313" key="9">
    <source>
        <dbReference type="EMBL" id="MBC5738427.1"/>
    </source>
</evidence>
<proteinExistence type="inferred from homology"/>
<keyword evidence="9" id="KW-0012">Acyltransferase</keyword>
<feature type="transmembrane region" description="Helical" evidence="7">
    <location>
        <begin position="190"/>
        <end position="211"/>
    </location>
</feature>
<dbReference type="GO" id="GO:0005886">
    <property type="term" value="C:plasma membrane"/>
    <property type="evidence" value="ECO:0007669"/>
    <property type="project" value="UniProtKB-SubCell"/>
</dbReference>
<dbReference type="AlphaFoldDB" id="A0A8J6J9G2"/>
<feature type="transmembrane region" description="Helical" evidence="7">
    <location>
        <begin position="160"/>
        <end position="178"/>
    </location>
</feature>
<sequence length="354" mass="39283">MAKTVDGRVAYADLLRVLATFGVVVIHVCSIWFYDVGVSSAAWSVYNVYDGLVRWCVPLFVMLSGMFMLDPKKGLTLPGLFFRNILRVCTALVVWGALYAIADFGRVGGRFTWDGILSALRSALLGNTHYHLWFLYVILGLYLVTPILRAFVHGAGRRDFHYFFILCFVVAFLLPTLLQFRPSQTVSTYLARLNLHMVMGYVGFYVAGYYLRTYSLGRLAEVIIYILGVAGGAATVWGTSALSQKTGSLVGTLYDYMTPNVAAMAVAVFVLFRYLLGVSDERGRRRSLAGIAKVTFGIYLVHDFFITLFRHFGLTALPIPPVAAVPLMTALVFLCSFAAAWVIGRIPFVGKYLT</sequence>
<dbReference type="PANTHER" id="PTHR40074">
    <property type="entry name" value="O-ACETYLTRANSFERASE WECH"/>
    <property type="match status" value="1"/>
</dbReference>
<dbReference type="PANTHER" id="PTHR40074:SF2">
    <property type="entry name" value="O-ACETYLTRANSFERASE WECH"/>
    <property type="match status" value="1"/>
</dbReference>
<comment type="caution">
    <text evidence="9">The sequence shown here is derived from an EMBL/GenBank/DDBJ whole genome shotgun (WGS) entry which is preliminary data.</text>
</comment>
<gene>
    <name evidence="9" type="ORF">H8S62_15555</name>
</gene>
<feature type="transmembrane region" description="Helical" evidence="7">
    <location>
        <begin position="223"/>
        <end position="244"/>
    </location>
</feature>
<dbReference type="EMBL" id="JACOPQ010000015">
    <property type="protein sequence ID" value="MBC5738427.1"/>
    <property type="molecule type" value="Genomic_DNA"/>
</dbReference>
<comment type="similarity">
    <text evidence="2">Belongs to the acyltransferase 3 family.</text>
</comment>
<keyword evidence="5 7" id="KW-1133">Transmembrane helix</keyword>
<evidence type="ECO:0000256" key="4">
    <source>
        <dbReference type="ARBA" id="ARBA00022692"/>
    </source>
</evidence>
<evidence type="ECO:0000313" key="10">
    <source>
        <dbReference type="Proteomes" id="UP000607645"/>
    </source>
</evidence>
<dbReference type="RefSeq" id="WP_186920208.1">
    <property type="nucleotide sequence ID" value="NZ_JACOPQ010000015.1"/>
</dbReference>
<dbReference type="GO" id="GO:0016413">
    <property type="term" value="F:O-acetyltransferase activity"/>
    <property type="evidence" value="ECO:0007669"/>
    <property type="project" value="TreeGrafter"/>
</dbReference>
<feature type="transmembrane region" description="Helical" evidence="7">
    <location>
        <begin position="12"/>
        <end position="34"/>
    </location>
</feature>
<accession>A0A8J6J9G2</accession>
<evidence type="ECO:0000256" key="2">
    <source>
        <dbReference type="ARBA" id="ARBA00007400"/>
    </source>
</evidence>
<feature type="domain" description="Acyltransferase 3" evidence="8">
    <location>
        <begin position="10"/>
        <end position="341"/>
    </location>
</feature>
<feature type="transmembrane region" description="Helical" evidence="7">
    <location>
        <begin position="256"/>
        <end position="276"/>
    </location>
</feature>
<evidence type="ECO:0000256" key="3">
    <source>
        <dbReference type="ARBA" id="ARBA00022475"/>
    </source>
</evidence>
<keyword evidence="6 7" id="KW-0472">Membrane</keyword>
<feature type="transmembrane region" description="Helical" evidence="7">
    <location>
        <begin position="130"/>
        <end position="148"/>
    </location>
</feature>
<dbReference type="Proteomes" id="UP000607645">
    <property type="component" value="Unassembled WGS sequence"/>
</dbReference>
<reference evidence="9" key="1">
    <citation type="submission" date="2020-08" db="EMBL/GenBank/DDBJ databases">
        <title>Genome public.</title>
        <authorList>
            <person name="Liu C."/>
            <person name="Sun Q."/>
        </authorList>
    </citation>
    <scope>NUCLEOTIDE SEQUENCE</scope>
    <source>
        <strain evidence="9">NSJ-52</strain>
    </source>
</reference>
<keyword evidence="10" id="KW-1185">Reference proteome</keyword>
<feature type="transmembrane region" description="Helical" evidence="7">
    <location>
        <begin position="81"/>
        <end position="102"/>
    </location>
</feature>